<organism evidence="7 8">
    <name type="scientific">Pocillopora damicornis</name>
    <name type="common">Cauliflower coral</name>
    <name type="synonym">Millepora damicornis</name>
    <dbReference type="NCBI Taxonomy" id="46731"/>
    <lineage>
        <taxon>Eukaryota</taxon>
        <taxon>Metazoa</taxon>
        <taxon>Cnidaria</taxon>
        <taxon>Anthozoa</taxon>
        <taxon>Hexacorallia</taxon>
        <taxon>Scleractinia</taxon>
        <taxon>Astrocoeniina</taxon>
        <taxon>Pocilloporidae</taxon>
        <taxon>Pocillopora</taxon>
    </lineage>
</organism>
<evidence type="ECO:0000259" key="5">
    <source>
        <dbReference type="Pfam" id="PF03281"/>
    </source>
</evidence>
<dbReference type="SMART" id="SM01265">
    <property type="entry name" value="Mab-21"/>
    <property type="match status" value="1"/>
</dbReference>
<protein>
    <submittedName>
        <fullName evidence="7">Uncharacterized protein</fullName>
    </submittedName>
</protein>
<dbReference type="Pfam" id="PF03281">
    <property type="entry name" value="Mab-21"/>
    <property type="match status" value="1"/>
</dbReference>
<accession>A0A3M6U363</accession>
<dbReference type="Pfam" id="PF20266">
    <property type="entry name" value="Mab-21_C"/>
    <property type="match status" value="1"/>
</dbReference>
<dbReference type="PANTHER" id="PTHR10656:SF69">
    <property type="entry name" value="MAB-21-LIKE HHH_H2TH-LIKE DOMAIN-CONTAINING PROTEIN"/>
    <property type="match status" value="1"/>
</dbReference>
<feature type="domain" description="Mab-21-like nucleotidyltransferase" evidence="5">
    <location>
        <begin position="181"/>
        <end position="271"/>
    </location>
</feature>
<comment type="similarity">
    <text evidence="2">Belongs to the mab-21 family.</text>
</comment>
<evidence type="ECO:0000256" key="1">
    <source>
        <dbReference type="ARBA" id="ARBA00001946"/>
    </source>
</evidence>
<dbReference type="InterPro" id="IPR046906">
    <property type="entry name" value="Mab-21_HhH/H2TH-like"/>
</dbReference>
<evidence type="ECO:0000256" key="4">
    <source>
        <dbReference type="SAM" id="MobiDB-lite"/>
    </source>
</evidence>
<name>A0A3M6U363_POCDA</name>
<comment type="caution">
    <text evidence="7">The sequence shown here is derived from an EMBL/GenBank/DDBJ whole genome shotgun (WGS) entry which is preliminary data.</text>
</comment>
<feature type="region of interest" description="Disordered" evidence="4">
    <location>
        <begin position="85"/>
        <end position="115"/>
    </location>
</feature>
<dbReference type="Gene3D" id="1.10.1410.40">
    <property type="match status" value="1"/>
</dbReference>
<dbReference type="AlphaFoldDB" id="A0A3M6U363"/>
<dbReference type="GO" id="GO:0005524">
    <property type="term" value="F:ATP binding"/>
    <property type="evidence" value="ECO:0007669"/>
    <property type="project" value="UniProtKB-KW"/>
</dbReference>
<reference evidence="7 8" key="1">
    <citation type="journal article" date="2018" name="Sci. Rep.">
        <title>Comparative analysis of the Pocillopora damicornis genome highlights role of immune system in coral evolution.</title>
        <authorList>
            <person name="Cunning R."/>
            <person name="Bay R.A."/>
            <person name="Gillette P."/>
            <person name="Baker A.C."/>
            <person name="Traylor-Knowles N."/>
        </authorList>
    </citation>
    <scope>NUCLEOTIDE SEQUENCE [LARGE SCALE GENOMIC DNA]</scope>
    <source>
        <strain evidence="7">RSMAS</strain>
        <tissue evidence="7">Whole animal</tissue>
    </source>
</reference>
<sequence>MDNSEVLHLNLVLDLVSFFNIFRGDMERIIDEHAQNLAQACRDYPDVEVIHSGSGFEGLSLPQLVHGQTWNTDADHMIIKTSPKLQEGVKRKKTEGEKSIEEDEHVAHEKGSLSDKGSNIAENDLFIYDASHAGYLHLSKKRLIFPTDSDSVREHCLQNSKFIESSRELIPLSLPWMTSKEGSIVGPSYSLQYATGSYNVDHDFVYGLKCEKWPLQATEWILRDRPQSWPSFEQVSAISSQGCHVVPVGSHMSHLKEFEWRFSFSVAELMLARSLTDEQKLAYSVLKVLIKSEMKLRDADAFASYYLKTCLFWLLEKKGVKVWNEQSLATNVLELLDFLIAFYAKGSVPNYFIAKNNMVDHRSPEDILKTCHALREIRDSVTQSFCHYVQSNQVLPVLFDTSLTQLLKENPTKFLQNCKYNFLVMALAYILRPVKKVQINISSRCLESAACLVKKAEILHRATREAGSQGYTRLLSALSDTFTPVENPTTNMVLSMLEEYLATDEMKVTETSAVALAVFNVFLALHPSPLHKESWDNSLEFHEYLVNPIFKDCLFWAAQVHERYCDAIYNFVVKKWVDGPNFFTTDHEATKFMKLLMVILGKPTKQASAVTGSLFRSSNEGQMFFLTRLLADYLMHVHLECAYVTFQASAFLMNKSVLSEIYLSINWAAYKPSQLLAIELVLSKQELQAELSEEDFTKLIEKQHELKTELSIG</sequence>
<evidence type="ECO:0000259" key="6">
    <source>
        <dbReference type="Pfam" id="PF20266"/>
    </source>
</evidence>
<dbReference type="EMBL" id="RCHS01002311">
    <property type="protein sequence ID" value="RMX48080.1"/>
    <property type="molecule type" value="Genomic_DNA"/>
</dbReference>
<dbReference type="PANTHER" id="PTHR10656">
    <property type="entry name" value="CELL FATE DETERMINING PROTEIN MAB21-RELATED"/>
    <property type="match status" value="1"/>
</dbReference>
<dbReference type="InterPro" id="IPR024810">
    <property type="entry name" value="MAB21L/cGLR"/>
</dbReference>
<dbReference type="Proteomes" id="UP000275408">
    <property type="component" value="Unassembled WGS sequence"/>
</dbReference>
<feature type="domain" description="Mab-21-like HhH/H2TH-like" evidence="6">
    <location>
        <begin position="280"/>
        <end position="369"/>
    </location>
</feature>
<keyword evidence="3" id="KW-0547">Nucleotide-binding</keyword>
<keyword evidence="8" id="KW-1185">Reference proteome</keyword>
<dbReference type="GO" id="GO:0016779">
    <property type="term" value="F:nucleotidyltransferase activity"/>
    <property type="evidence" value="ECO:0007669"/>
    <property type="project" value="UniProtKB-ARBA"/>
</dbReference>
<evidence type="ECO:0000313" key="7">
    <source>
        <dbReference type="EMBL" id="RMX48080.1"/>
    </source>
</evidence>
<evidence type="ECO:0000256" key="2">
    <source>
        <dbReference type="ARBA" id="ARBA00008307"/>
    </source>
</evidence>
<dbReference type="OrthoDB" id="5962582at2759"/>
<feature type="compositionally biased region" description="Basic and acidic residues" evidence="4">
    <location>
        <begin position="94"/>
        <end position="113"/>
    </location>
</feature>
<proteinExistence type="inferred from homology"/>
<evidence type="ECO:0000256" key="3">
    <source>
        <dbReference type="ARBA" id="ARBA00022840"/>
    </source>
</evidence>
<evidence type="ECO:0000313" key="8">
    <source>
        <dbReference type="Proteomes" id="UP000275408"/>
    </source>
</evidence>
<dbReference type="InterPro" id="IPR046903">
    <property type="entry name" value="Mab-21-like_nuc_Trfase"/>
</dbReference>
<gene>
    <name evidence="7" type="ORF">pdam_00002598</name>
</gene>
<comment type="cofactor">
    <cofactor evidence="1">
        <name>Mg(2+)</name>
        <dbReference type="ChEBI" id="CHEBI:18420"/>
    </cofactor>
</comment>
<keyword evidence="3" id="KW-0067">ATP-binding</keyword>